<evidence type="ECO:0000256" key="7">
    <source>
        <dbReference type="ARBA" id="ARBA00023242"/>
    </source>
</evidence>
<feature type="region of interest" description="Disordered" evidence="10">
    <location>
        <begin position="130"/>
        <end position="156"/>
    </location>
</feature>
<dbReference type="PANTHER" id="PTHR47257">
    <property type="entry name" value="PH-RESPONSE TRANSCRIPTION FACTOR PACC/RIM101"/>
    <property type="match status" value="1"/>
</dbReference>
<gene>
    <name evidence="12" type="ORF">EXIGLDRAFT_749698</name>
</gene>
<sequence length="372" mass="39861">MAGSESDCKWPACSATFGSGEALFNHLMEVHAVRKDGEAFLDCKWPDCRTRPKFSNAANTIVKEHIISHTDWIPYPCPSCSRTYRAERGLLAHLKLHHEYDSEGDEDDDSQNISDDSDAVVVVDPAHRVPLVRPAPQSHSPAPASRSGTKASSKDGNLSCQWSRCDARFRDAEALYTHICDVHVSKSGQGPCLWKGCPYTDPLTAHNLRQHVKARHAHDGSYACKPCNSVFGSEDLLKKHTKAAHPSRSRRAIAAPAKKKSPPEHGKRKAVNGGREVTGKKKPRVDSGSASSKPAATGGVAAPAQGGSKRIAAVSSSNEVHTSTINPNALLAHVAAQWEQQVAEHLTGIAINVANRMSGALGQAPGSLPPPT</sequence>
<evidence type="ECO:0000256" key="3">
    <source>
        <dbReference type="ARBA" id="ARBA00022723"/>
    </source>
</evidence>
<comment type="subcellular location">
    <subcellularLocation>
        <location evidence="1">Nucleus</location>
    </subcellularLocation>
</comment>
<protein>
    <recommendedName>
        <fullName evidence="11">C2H2-type domain-containing protein</fullName>
    </recommendedName>
</protein>
<dbReference type="Proteomes" id="UP000077266">
    <property type="component" value="Unassembled WGS sequence"/>
</dbReference>
<dbReference type="InterPro" id="IPR036236">
    <property type="entry name" value="Znf_C2H2_sf"/>
</dbReference>
<evidence type="ECO:0000256" key="1">
    <source>
        <dbReference type="ARBA" id="ARBA00004123"/>
    </source>
</evidence>
<dbReference type="SMART" id="SM00355">
    <property type="entry name" value="ZnF_C2H2"/>
    <property type="match status" value="6"/>
</dbReference>
<dbReference type="InterPro" id="IPR013087">
    <property type="entry name" value="Znf_C2H2_type"/>
</dbReference>
<dbReference type="GO" id="GO:0008270">
    <property type="term" value="F:zinc ion binding"/>
    <property type="evidence" value="ECO:0007669"/>
    <property type="project" value="UniProtKB-KW"/>
</dbReference>
<evidence type="ECO:0000313" key="12">
    <source>
        <dbReference type="EMBL" id="KZV92385.1"/>
    </source>
</evidence>
<dbReference type="STRING" id="1314781.A0A165HS38"/>
<dbReference type="PROSITE" id="PS00028">
    <property type="entry name" value="ZINC_FINGER_C2H2_1"/>
    <property type="match status" value="4"/>
</dbReference>
<reference evidence="12 13" key="1">
    <citation type="journal article" date="2016" name="Mol. Biol. Evol.">
        <title>Comparative Genomics of Early-Diverging Mushroom-Forming Fungi Provides Insights into the Origins of Lignocellulose Decay Capabilities.</title>
        <authorList>
            <person name="Nagy L.G."/>
            <person name="Riley R."/>
            <person name="Tritt A."/>
            <person name="Adam C."/>
            <person name="Daum C."/>
            <person name="Floudas D."/>
            <person name="Sun H."/>
            <person name="Yadav J.S."/>
            <person name="Pangilinan J."/>
            <person name="Larsson K.H."/>
            <person name="Matsuura K."/>
            <person name="Barry K."/>
            <person name="Labutti K."/>
            <person name="Kuo R."/>
            <person name="Ohm R.A."/>
            <person name="Bhattacharya S.S."/>
            <person name="Shirouzu T."/>
            <person name="Yoshinaga Y."/>
            <person name="Martin F.M."/>
            <person name="Grigoriev I.V."/>
            <person name="Hibbett D.S."/>
        </authorList>
    </citation>
    <scope>NUCLEOTIDE SEQUENCE [LARGE SCALE GENOMIC DNA]</scope>
    <source>
        <strain evidence="12 13">HHB12029</strain>
    </source>
</reference>
<keyword evidence="6" id="KW-0862">Zinc</keyword>
<keyword evidence="4" id="KW-0677">Repeat</keyword>
<dbReference type="AlphaFoldDB" id="A0A165HS38"/>
<dbReference type="PANTHER" id="PTHR47257:SF1">
    <property type="entry name" value="PH-RESPONSE TRANSCRIPTION FACTOR PACC_RIM101"/>
    <property type="match status" value="1"/>
</dbReference>
<evidence type="ECO:0000256" key="9">
    <source>
        <dbReference type="PROSITE-ProRule" id="PRU00042"/>
    </source>
</evidence>
<evidence type="ECO:0000256" key="8">
    <source>
        <dbReference type="ARBA" id="ARBA00038089"/>
    </source>
</evidence>
<keyword evidence="3" id="KW-0479">Metal-binding</keyword>
<evidence type="ECO:0000256" key="6">
    <source>
        <dbReference type="ARBA" id="ARBA00022833"/>
    </source>
</evidence>
<dbReference type="InParanoid" id="A0A165HS38"/>
<dbReference type="EMBL" id="KV426009">
    <property type="protein sequence ID" value="KZV92385.1"/>
    <property type="molecule type" value="Genomic_DNA"/>
</dbReference>
<dbReference type="Pfam" id="PF13912">
    <property type="entry name" value="zf-C2H2_6"/>
    <property type="match status" value="1"/>
</dbReference>
<feature type="domain" description="C2H2-type" evidence="11">
    <location>
        <begin position="222"/>
        <end position="250"/>
    </location>
</feature>
<feature type="compositionally biased region" description="Low complexity" evidence="10">
    <location>
        <begin position="134"/>
        <end position="147"/>
    </location>
</feature>
<evidence type="ECO:0000313" key="13">
    <source>
        <dbReference type="Proteomes" id="UP000077266"/>
    </source>
</evidence>
<feature type="region of interest" description="Disordered" evidence="10">
    <location>
        <begin position="238"/>
        <end position="307"/>
    </location>
</feature>
<keyword evidence="5 9" id="KW-0863">Zinc-finger</keyword>
<comment type="similarity">
    <text evidence="8">Belongs to the pacC/RIM101 family.</text>
</comment>
<dbReference type="Gene3D" id="3.30.160.60">
    <property type="entry name" value="Classic Zinc Finger"/>
    <property type="match status" value="3"/>
</dbReference>
<dbReference type="PROSITE" id="PS50157">
    <property type="entry name" value="ZINC_FINGER_C2H2_2"/>
    <property type="match status" value="2"/>
</dbReference>
<evidence type="ECO:0000256" key="5">
    <source>
        <dbReference type="ARBA" id="ARBA00022771"/>
    </source>
</evidence>
<name>A0A165HS38_EXIGL</name>
<evidence type="ECO:0000256" key="10">
    <source>
        <dbReference type="SAM" id="MobiDB-lite"/>
    </source>
</evidence>
<feature type="domain" description="C2H2-type" evidence="11">
    <location>
        <begin position="75"/>
        <end position="102"/>
    </location>
</feature>
<dbReference type="InterPro" id="IPR050806">
    <property type="entry name" value="pacC/RIM101"/>
</dbReference>
<keyword evidence="7" id="KW-0539">Nucleus</keyword>
<dbReference type="GO" id="GO:0005634">
    <property type="term" value="C:nucleus"/>
    <property type="evidence" value="ECO:0007669"/>
    <property type="project" value="UniProtKB-SubCell"/>
</dbReference>
<feature type="compositionally biased region" description="Basic residues" evidence="10">
    <location>
        <begin position="239"/>
        <end position="251"/>
    </location>
</feature>
<keyword evidence="2" id="KW-0678">Repressor</keyword>
<dbReference type="SUPFAM" id="SSF57667">
    <property type="entry name" value="beta-beta-alpha zinc fingers"/>
    <property type="match status" value="2"/>
</dbReference>
<accession>A0A165HS38</accession>
<organism evidence="12 13">
    <name type="scientific">Exidia glandulosa HHB12029</name>
    <dbReference type="NCBI Taxonomy" id="1314781"/>
    <lineage>
        <taxon>Eukaryota</taxon>
        <taxon>Fungi</taxon>
        <taxon>Dikarya</taxon>
        <taxon>Basidiomycota</taxon>
        <taxon>Agaricomycotina</taxon>
        <taxon>Agaricomycetes</taxon>
        <taxon>Auriculariales</taxon>
        <taxon>Exidiaceae</taxon>
        <taxon>Exidia</taxon>
    </lineage>
</organism>
<evidence type="ECO:0000256" key="2">
    <source>
        <dbReference type="ARBA" id="ARBA00022491"/>
    </source>
</evidence>
<keyword evidence="13" id="KW-1185">Reference proteome</keyword>
<proteinExistence type="inferred from homology"/>
<evidence type="ECO:0000259" key="11">
    <source>
        <dbReference type="PROSITE" id="PS50157"/>
    </source>
</evidence>
<evidence type="ECO:0000256" key="4">
    <source>
        <dbReference type="ARBA" id="ARBA00022737"/>
    </source>
</evidence>
<dbReference type="OrthoDB" id="6077919at2759"/>